<reference evidence="1" key="1">
    <citation type="submission" date="2020-11" db="EMBL/GenBank/DDBJ databases">
        <authorList>
            <person name="Tran Van P."/>
        </authorList>
    </citation>
    <scope>NUCLEOTIDE SEQUENCE</scope>
</reference>
<evidence type="ECO:0000313" key="1">
    <source>
        <dbReference type="EMBL" id="CAD7663573.1"/>
    </source>
</evidence>
<dbReference type="Proteomes" id="UP000728032">
    <property type="component" value="Unassembled WGS sequence"/>
</dbReference>
<feature type="non-terminal residue" evidence="1">
    <location>
        <position position="62"/>
    </location>
</feature>
<sequence length="62" mass="6933">MQYSLFVILFNGYLCVEECPDVSALLKPCLCEIVDGKRQVICEGKDAIDLKAIFAKLSHELV</sequence>
<accession>A0A7R9MNG9</accession>
<dbReference type="EMBL" id="CAJPVJ010033267">
    <property type="protein sequence ID" value="CAG2180710.1"/>
    <property type="molecule type" value="Genomic_DNA"/>
</dbReference>
<proteinExistence type="predicted"/>
<dbReference type="AlphaFoldDB" id="A0A7R9MNG9"/>
<gene>
    <name evidence="1" type="ORF">ONB1V03_LOCUS20131</name>
</gene>
<dbReference type="EMBL" id="OC948092">
    <property type="protein sequence ID" value="CAD7663573.1"/>
    <property type="molecule type" value="Genomic_DNA"/>
</dbReference>
<organism evidence="1">
    <name type="scientific">Oppiella nova</name>
    <dbReference type="NCBI Taxonomy" id="334625"/>
    <lineage>
        <taxon>Eukaryota</taxon>
        <taxon>Metazoa</taxon>
        <taxon>Ecdysozoa</taxon>
        <taxon>Arthropoda</taxon>
        <taxon>Chelicerata</taxon>
        <taxon>Arachnida</taxon>
        <taxon>Acari</taxon>
        <taxon>Acariformes</taxon>
        <taxon>Sarcoptiformes</taxon>
        <taxon>Oribatida</taxon>
        <taxon>Brachypylina</taxon>
        <taxon>Oppioidea</taxon>
        <taxon>Oppiidae</taxon>
        <taxon>Oppiella</taxon>
    </lineage>
</organism>
<evidence type="ECO:0000313" key="2">
    <source>
        <dbReference type="Proteomes" id="UP000728032"/>
    </source>
</evidence>
<name>A0A7R9MNG9_9ACAR</name>
<protein>
    <submittedName>
        <fullName evidence="1">Uncharacterized protein</fullName>
    </submittedName>
</protein>
<keyword evidence="2" id="KW-1185">Reference proteome</keyword>